<keyword evidence="5 7" id="KW-1133">Transmembrane helix</keyword>
<dbReference type="InterPro" id="IPR000515">
    <property type="entry name" value="MetI-like"/>
</dbReference>
<feature type="transmembrane region" description="Helical" evidence="7">
    <location>
        <begin position="257"/>
        <end position="279"/>
    </location>
</feature>
<keyword evidence="2 7" id="KW-0813">Transport</keyword>
<comment type="subcellular location">
    <subcellularLocation>
        <location evidence="1 7">Cell membrane</location>
        <topology evidence="1 7">Multi-pass membrane protein</topology>
    </subcellularLocation>
</comment>
<evidence type="ECO:0000256" key="2">
    <source>
        <dbReference type="ARBA" id="ARBA00022448"/>
    </source>
</evidence>
<dbReference type="OrthoDB" id="9812701at2"/>
<protein>
    <submittedName>
        <fullName evidence="9">Peptide/nickel transport system permease protein</fullName>
    </submittedName>
</protein>
<dbReference type="PANTHER" id="PTHR43386">
    <property type="entry name" value="OLIGOPEPTIDE TRANSPORT SYSTEM PERMEASE PROTEIN APPC"/>
    <property type="match status" value="1"/>
</dbReference>
<dbReference type="InterPro" id="IPR050366">
    <property type="entry name" value="BP-dependent_transpt_permease"/>
</dbReference>
<dbReference type="GO" id="GO:0055085">
    <property type="term" value="P:transmembrane transport"/>
    <property type="evidence" value="ECO:0007669"/>
    <property type="project" value="InterPro"/>
</dbReference>
<dbReference type="RefSeq" id="WP_100388728.1">
    <property type="nucleotide sequence ID" value="NZ_BMZU01000001.1"/>
</dbReference>
<name>A0A2M9D8U9_9MICO</name>
<feature type="transmembrane region" description="Helical" evidence="7">
    <location>
        <begin position="130"/>
        <end position="149"/>
    </location>
</feature>
<reference evidence="9 10" key="1">
    <citation type="submission" date="2017-11" db="EMBL/GenBank/DDBJ databases">
        <title>Genomic Encyclopedia of Archaeal and Bacterial Type Strains, Phase II (KMG-II): From Individual Species to Whole Genera.</title>
        <authorList>
            <person name="Goeker M."/>
        </authorList>
    </citation>
    <scope>NUCLEOTIDE SEQUENCE [LARGE SCALE GENOMIC DNA]</scope>
    <source>
        <strain evidence="9 10">DSM 16400</strain>
    </source>
</reference>
<dbReference type="PANTHER" id="PTHR43386:SF25">
    <property type="entry name" value="PEPTIDE ABC TRANSPORTER PERMEASE PROTEIN"/>
    <property type="match status" value="1"/>
</dbReference>
<dbReference type="InterPro" id="IPR035906">
    <property type="entry name" value="MetI-like_sf"/>
</dbReference>
<evidence type="ECO:0000256" key="3">
    <source>
        <dbReference type="ARBA" id="ARBA00022475"/>
    </source>
</evidence>
<dbReference type="EMBL" id="PGFH01000001">
    <property type="protein sequence ID" value="PJJ82100.1"/>
    <property type="molecule type" value="Genomic_DNA"/>
</dbReference>
<dbReference type="CDD" id="cd06261">
    <property type="entry name" value="TM_PBP2"/>
    <property type="match status" value="1"/>
</dbReference>
<evidence type="ECO:0000256" key="5">
    <source>
        <dbReference type="ARBA" id="ARBA00022989"/>
    </source>
</evidence>
<comment type="similarity">
    <text evidence="7">Belongs to the binding-protein-dependent transport system permease family.</text>
</comment>
<feature type="transmembrane region" description="Helical" evidence="7">
    <location>
        <begin position="25"/>
        <end position="47"/>
    </location>
</feature>
<evidence type="ECO:0000259" key="8">
    <source>
        <dbReference type="PROSITE" id="PS50928"/>
    </source>
</evidence>
<keyword evidence="3" id="KW-1003">Cell membrane</keyword>
<evidence type="ECO:0000256" key="6">
    <source>
        <dbReference type="ARBA" id="ARBA00023136"/>
    </source>
</evidence>
<keyword evidence="6 7" id="KW-0472">Membrane</keyword>
<feature type="transmembrane region" description="Helical" evidence="7">
    <location>
        <begin position="212"/>
        <end position="237"/>
    </location>
</feature>
<dbReference type="SUPFAM" id="SSF161098">
    <property type="entry name" value="MetI-like"/>
    <property type="match status" value="1"/>
</dbReference>
<gene>
    <name evidence="9" type="ORF">CLV85_1290</name>
</gene>
<dbReference type="PROSITE" id="PS50928">
    <property type="entry name" value="ABC_TM1"/>
    <property type="match status" value="1"/>
</dbReference>
<organism evidence="9 10">
    <name type="scientific">Salinibacterium amurskyense</name>
    <dbReference type="NCBI Taxonomy" id="205941"/>
    <lineage>
        <taxon>Bacteria</taxon>
        <taxon>Bacillati</taxon>
        <taxon>Actinomycetota</taxon>
        <taxon>Actinomycetes</taxon>
        <taxon>Micrococcales</taxon>
        <taxon>Microbacteriaceae</taxon>
        <taxon>Salinibacterium</taxon>
    </lineage>
</organism>
<feature type="transmembrane region" description="Helical" evidence="7">
    <location>
        <begin position="95"/>
        <end position="118"/>
    </location>
</feature>
<dbReference type="Pfam" id="PF00528">
    <property type="entry name" value="BPD_transp_1"/>
    <property type="match status" value="1"/>
</dbReference>
<proteinExistence type="inferred from homology"/>
<dbReference type="Gene3D" id="1.10.3720.10">
    <property type="entry name" value="MetI-like"/>
    <property type="match status" value="1"/>
</dbReference>
<feature type="transmembrane region" description="Helical" evidence="7">
    <location>
        <begin position="155"/>
        <end position="173"/>
    </location>
</feature>
<feature type="domain" description="ABC transmembrane type-1" evidence="8">
    <location>
        <begin position="91"/>
        <end position="280"/>
    </location>
</feature>
<evidence type="ECO:0000256" key="1">
    <source>
        <dbReference type="ARBA" id="ARBA00004651"/>
    </source>
</evidence>
<evidence type="ECO:0000256" key="7">
    <source>
        <dbReference type="RuleBase" id="RU363032"/>
    </source>
</evidence>
<keyword evidence="10" id="KW-1185">Reference proteome</keyword>
<dbReference type="AlphaFoldDB" id="A0A2M9D8U9"/>
<evidence type="ECO:0000313" key="9">
    <source>
        <dbReference type="EMBL" id="PJJ82100.1"/>
    </source>
</evidence>
<evidence type="ECO:0000313" key="10">
    <source>
        <dbReference type="Proteomes" id="UP000231742"/>
    </source>
</evidence>
<evidence type="ECO:0000256" key="4">
    <source>
        <dbReference type="ARBA" id="ARBA00022692"/>
    </source>
</evidence>
<comment type="caution">
    <text evidence="9">The sequence shown here is derived from an EMBL/GenBank/DDBJ whole genome shotgun (WGS) entry which is preliminary data.</text>
</comment>
<dbReference type="GO" id="GO:0005886">
    <property type="term" value="C:plasma membrane"/>
    <property type="evidence" value="ECO:0007669"/>
    <property type="project" value="UniProtKB-SubCell"/>
</dbReference>
<dbReference type="Proteomes" id="UP000231742">
    <property type="component" value="Unassembled WGS sequence"/>
</dbReference>
<sequence length="293" mass="30199">MTEILAGRLSQPAGRAPGIRGRYGWLRNTGVMIALAVLALILTAALAPQLMTTADPDAVAPAEAFQSPSAAHFFGTDESGRDVYTRVVFGAGNSLLIGTAATTVGLGLALVLGLLGGLGSRLGDFVSTRIVEVMFALPGLLLALVFIAIAGPGVVTSTVAVGLSTAPGYARIIRSQLRSVRNASYVEAATVLSHSRARIVWQHILPGALSPIFVLGTLGVGQAIVWASSLGFLGLGVAPPAAEWGAMLSSGRTYIDVAWWLTVFPGLAIVATAASFTVLGRALNARTRQEARG</sequence>
<accession>A0A2M9D8U9</accession>
<keyword evidence="4 7" id="KW-0812">Transmembrane</keyword>